<reference evidence="16" key="2">
    <citation type="submission" date="2025-09" db="UniProtKB">
        <authorList>
            <consortium name="Ensembl"/>
        </authorList>
    </citation>
    <scope>IDENTIFICATION</scope>
</reference>
<dbReference type="FunFam" id="3.80.10.10:FF:001164">
    <property type="entry name" value="GH01279p"/>
    <property type="match status" value="1"/>
</dbReference>
<evidence type="ECO:0000256" key="7">
    <source>
        <dbReference type="ARBA" id="ARBA00022737"/>
    </source>
</evidence>
<keyword evidence="17" id="KW-1185">Reference proteome</keyword>
<dbReference type="Ensembl" id="ENSPMGT00000004122.1">
    <property type="protein sequence ID" value="ENSPMGP00000003876.1"/>
    <property type="gene ID" value="ENSPMGG00000002537.1"/>
</dbReference>
<dbReference type="InterPro" id="IPR000157">
    <property type="entry name" value="TIR_dom"/>
</dbReference>
<evidence type="ECO:0000313" key="16">
    <source>
        <dbReference type="Ensembl" id="ENSPMGP00000003876.1"/>
    </source>
</evidence>
<dbReference type="SUPFAM" id="SSF52058">
    <property type="entry name" value="L domain-like"/>
    <property type="match status" value="2"/>
</dbReference>
<evidence type="ECO:0000256" key="1">
    <source>
        <dbReference type="ARBA" id="ARBA00004479"/>
    </source>
</evidence>
<evidence type="ECO:0000256" key="2">
    <source>
        <dbReference type="ARBA" id="ARBA00009634"/>
    </source>
</evidence>
<protein>
    <recommendedName>
        <fullName evidence="15">TIR domain-containing protein</fullName>
    </recommendedName>
</protein>
<evidence type="ECO:0000259" key="15">
    <source>
        <dbReference type="PROSITE" id="PS50104"/>
    </source>
</evidence>
<keyword evidence="6" id="KW-0732">Signal</keyword>
<name>A0A3B3ZHI3_9GOBI</name>
<evidence type="ECO:0000256" key="6">
    <source>
        <dbReference type="ARBA" id="ARBA00022729"/>
    </source>
</evidence>
<dbReference type="Pfam" id="PF01582">
    <property type="entry name" value="TIR"/>
    <property type="match status" value="1"/>
</dbReference>
<dbReference type="GO" id="GO:0002224">
    <property type="term" value="P:toll-like receptor signaling pathway"/>
    <property type="evidence" value="ECO:0007669"/>
    <property type="project" value="TreeGrafter"/>
</dbReference>
<dbReference type="PROSITE" id="PS51450">
    <property type="entry name" value="LRR"/>
    <property type="match status" value="3"/>
</dbReference>
<evidence type="ECO:0000256" key="4">
    <source>
        <dbReference type="ARBA" id="ARBA00022614"/>
    </source>
</evidence>
<keyword evidence="7" id="KW-0677">Repeat</keyword>
<keyword evidence="12" id="KW-0325">Glycoprotein</keyword>
<dbReference type="PANTHER" id="PTHR24365:SF522">
    <property type="entry name" value="LOW QUALITY PROTEIN: TOLL-LIKE RECEPTOR 13-RELATED"/>
    <property type="match status" value="1"/>
</dbReference>
<dbReference type="PRINTS" id="PR01537">
    <property type="entry name" value="INTRLKN1R1F"/>
</dbReference>
<dbReference type="SMART" id="SM00082">
    <property type="entry name" value="LRRCT"/>
    <property type="match status" value="1"/>
</dbReference>
<evidence type="ECO:0000256" key="3">
    <source>
        <dbReference type="ARBA" id="ARBA00022588"/>
    </source>
</evidence>
<dbReference type="SMART" id="SM00365">
    <property type="entry name" value="LRR_SD22"/>
    <property type="match status" value="7"/>
</dbReference>
<keyword evidence="10 14" id="KW-0472">Membrane</keyword>
<dbReference type="SMART" id="SM00369">
    <property type="entry name" value="LRR_TYP"/>
    <property type="match status" value="15"/>
</dbReference>
<dbReference type="FunFam" id="3.40.50.10140:FF:000001">
    <property type="entry name" value="Toll-like receptor 2"/>
    <property type="match status" value="1"/>
</dbReference>
<evidence type="ECO:0000256" key="11">
    <source>
        <dbReference type="ARBA" id="ARBA00023170"/>
    </source>
</evidence>
<evidence type="ECO:0000256" key="5">
    <source>
        <dbReference type="ARBA" id="ARBA00022692"/>
    </source>
</evidence>
<organism evidence="16 17">
    <name type="scientific">Periophthalmus magnuspinnatus</name>
    <dbReference type="NCBI Taxonomy" id="409849"/>
    <lineage>
        <taxon>Eukaryota</taxon>
        <taxon>Metazoa</taxon>
        <taxon>Chordata</taxon>
        <taxon>Craniata</taxon>
        <taxon>Vertebrata</taxon>
        <taxon>Euteleostomi</taxon>
        <taxon>Actinopterygii</taxon>
        <taxon>Neopterygii</taxon>
        <taxon>Teleostei</taxon>
        <taxon>Neoteleostei</taxon>
        <taxon>Acanthomorphata</taxon>
        <taxon>Gobiaria</taxon>
        <taxon>Gobiiformes</taxon>
        <taxon>Gobioidei</taxon>
        <taxon>Gobiidae</taxon>
        <taxon>Oxudercinae</taxon>
        <taxon>Periophthalmus</taxon>
    </lineage>
</organism>
<feature type="transmembrane region" description="Helical" evidence="14">
    <location>
        <begin position="764"/>
        <end position="780"/>
    </location>
</feature>
<dbReference type="PROSITE" id="PS50104">
    <property type="entry name" value="TIR"/>
    <property type="match status" value="1"/>
</dbReference>
<dbReference type="InterPro" id="IPR035897">
    <property type="entry name" value="Toll_tir_struct_dom_sf"/>
</dbReference>
<keyword evidence="9 14" id="KW-1133">Transmembrane helix</keyword>
<evidence type="ECO:0000313" key="17">
    <source>
        <dbReference type="Proteomes" id="UP000261520"/>
    </source>
</evidence>
<dbReference type="SMART" id="SM00255">
    <property type="entry name" value="TIR"/>
    <property type="match status" value="1"/>
</dbReference>
<evidence type="ECO:0000256" key="10">
    <source>
        <dbReference type="ARBA" id="ARBA00023136"/>
    </source>
</evidence>
<dbReference type="Pfam" id="PF13855">
    <property type="entry name" value="LRR_8"/>
    <property type="match status" value="4"/>
</dbReference>
<feature type="transmembrane region" description="Helical" evidence="14">
    <location>
        <begin position="733"/>
        <end position="758"/>
    </location>
</feature>
<keyword evidence="13" id="KW-0395">Inflammatory response</keyword>
<dbReference type="GO" id="GO:0038023">
    <property type="term" value="F:signaling receptor activity"/>
    <property type="evidence" value="ECO:0007669"/>
    <property type="project" value="TreeGrafter"/>
</dbReference>
<dbReference type="Gene3D" id="3.80.10.10">
    <property type="entry name" value="Ribonuclease Inhibitor"/>
    <property type="match status" value="4"/>
</dbReference>
<dbReference type="SUPFAM" id="SSF52200">
    <property type="entry name" value="Toll/Interleukin receptor TIR domain"/>
    <property type="match status" value="1"/>
</dbReference>
<dbReference type="GO" id="GO:0006954">
    <property type="term" value="P:inflammatory response"/>
    <property type="evidence" value="ECO:0007669"/>
    <property type="project" value="UniProtKB-KW"/>
</dbReference>
<keyword evidence="4" id="KW-0433">Leucine-rich repeat</keyword>
<comment type="similarity">
    <text evidence="2">Belongs to the Toll-like receptor family.</text>
</comment>
<keyword evidence="5 14" id="KW-0812">Transmembrane</keyword>
<dbReference type="GO" id="GO:0045087">
    <property type="term" value="P:innate immune response"/>
    <property type="evidence" value="ECO:0007669"/>
    <property type="project" value="UniProtKB-KW"/>
</dbReference>
<evidence type="ECO:0000256" key="9">
    <source>
        <dbReference type="ARBA" id="ARBA00022989"/>
    </source>
</evidence>
<reference evidence="16" key="1">
    <citation type="submission" date="2025-08" db="UniProtKB">
        <authorList>
            <consortium name="Ensembl"/>
        </authorList>
    </citation>
    <scope>IDENTIFICATION</scope>
</reference>
<dbReference type="Proteomes" id="UP000261520">
    <property type="component" value="Unplaced"/>
</dbReference>
<dbReference type="AlphaFoldDB" id="A0A3B3ZHI3"/>
<keyword evidence="11" id="KW-0675">Receptor</keyword>
<evidence type="ECO:0000256" key="14">
    <source>
        <dbReference type="SAM" id="Phobius"/>
    </source>
</evidence>
<dbReference type="GO" id="GO:0005886">
    <property type="term" value="C:plasma membrane"/>
    <property type="evidence" value="ECO:0007669"/>
    <property type="project" value="TreeGrafter"/>
</dbReference>
<evidence type="ECO:0000256" key="8">
    <source>
        <dbReference type="ARBA" id="ARBA00022859"/>
    </source>
</evidence>
<dbReference type="InterPro" id="IPR032675">
    <property type="entry name" value="LRR_dom_sf"/>
</dbReference>
<dbReference type="InterPro" id="IPR000483">
    <property type="entry name" value="Cys-rich_flank_reg_C"/>
</dbReference>
<comment type="subcellular location">
    <subcellularLocation>
        <location evidence="1">Membrane</location>
        <topology evidence="1">Single-pass type I membrane protein</topology>
    </subcellularLocation>
</comment>
<feature type="domain" description="TIR" evidence="15">
    <location>
        <begin position="789"/>
        <end position="930"/>
    </location>
</feature>
<keyword evidence="3" id="KW-0399">Innate immunity</keyword>
<dbReference type="InterPro" id="IPR001611">
    <property type="entry name" value="Leu-rich_rpt"/>
</dbReference>
<dbReference type="PANTHER" id="PTHR24365">
    <property type="entry name" value="TOLL-LIKE RECEPTOR"/>
    <property type="match status" value="1"/>
</dbReference>
<dbReference type="Gene3D" id="3.40.50.10140">
    <property type="entry name" value="Toll/interleukin-1 receptor homology (TIR) domain"/>
    <property type="match status" value="1"/>
</dbReference>
<dbReference type="InterPro" id="IPR003591">
    <property type="entry name" value="Leu-rich_rpt_typical-subtyp"/>
</dbReference>
<evidence type="ECO:0000256" key="12">
    <source>
        <dbReference type="ARBA" id="ARBA00023180"/>
    </source>
</evidence>
<proteinExistence type="inferred from homology"/>
<accession>A0A3B3ZHI3</accession>
<keyword evidence="8" id="KW-0391">Immunity</keyword>
<sequence>MVTICRVFTSLFLLPADREVALPQEMDLKSKHLRFAIRELTILLLLCDCVLIAKTYSVKNCYIYNDKAFCSKQKLSQIPTGIPPSVKSIDLSLNAFRKIQVLNFTNFPNLTTLNLKHNSISYIGKGTFSQLLSLNLLILNTNKIEHLEDDVFDGLFNLTELLLGFNRIQTVAPNAFRSLSSLKILELSKNQLQSIGLLCGIIQHTPQLKNLQIRGNGIKTFKSNDLTNSSIGITYLDLSENPLETFEVSAAVFPMLSSLNLGSPSRKLNLTWAVQKQTVLENVTTLELTGVQLSSGSEWTRLFSSFNSSLTFLKLNCMKYKLRFLISVSCSIPTVSQLQLQSNKLTKTKLKTSTMALLTLKRNRLPSVPFATRNLRSLQKLDLSFNLIKTLECQDFAQLTNLTQLNLQWNNLTALNKCSFVTLSKLEILKLQGNLITKLGGAFTKNLPSLKSLLLNHNKLTAIGKHDFRGLYSLQNLSLSENQIQTLDKSCFSGLKSLTYLQLQMNNLRKESIGNNCLRKLVKLRRLDLSSNHIKYQSSRLKVPPFMNLSNLETLMFSVQRARGKGLFPSNLLQGLTNLKTFTCNTNFIASLPYDSFTYTPHLTSLDISANELLDITPQLFAPLRKLRHLRINNIHAHSLHFLIDANLTELHELEAKKNAFSVISEDIVRSLPSLSVLGLQFNRFTCDCDNSWFVQWIKDNNQTEVEDADNLRCNYPPQSMGKKLLHLNVQSCILDVGFICFISTACTNILILLVTFIYHFSRFQLIYAYYIFLAWLFDYKNRQKRAESQYDAFISYNTNDEAWVYRELVPRLEKEQGWRLCLHHRDFLPGKPIVENIADAIYGSRKTICVISRRYLQSEWCSKEMQLASFRLFDEREDVLILVFLEDIPSSHLSPYYRMKRVLKKRTYLRWPRPSEQQPLFWEKLRQALRSISTAEEDRLLLTVAQSS</sequence>
<dbReference type="FunFam" id="3.80.10.10:FF:000770">
    <property type="entry name" value="Uncharacterized protein"/>
    <property type="match status" value="1"/>
</dbReference>
<evidence type="ECO:0000256" key="13">
    <source>
        <dbReference type="ARBA" id="ARBA00023198"/>
    </source>
</evidence>
<dbReference type="STRING" id="409849.ENSPMGP00000003876"/>